<organism evidence="7 8">
    <name type="scientific">Neptunomonas concharum</name>
    <dbReference type="NCBI Taxonomy" id="1031538"/>
    <lineage>
        <taxon>Bacteria</taxon>
        <taxon>Pseudomonadati</taxon>
        <taxon>Pseudomonadota</taxon>
        <taxon>Gammaproteobacteria</taxon>
        <taxon>Oceanospirillales</taxon>
        <taxon>Oceanospirillaceae</taxon>
        <taxon>Neptunomonas</taxon>
    </lineage>
</organism>
<feature type="transmembrane region" description="Helical" evidence="6">
    <location>
        <begin position="47"/>
        <end position="69"/>
    </location>
</feature>
<evidence type="ECO:0000256" key="4">
    <source>
        <dbReference type="ARBA" id="ARBA00022989"/>
    </source>
</evidence>
<keyword evidence="8" id="KW-1185">Reference proteome</keyword>
<keyword evidence="5 6" id="KW-0472">Membrane</keyword>
<sequence length="266" mass="27524">MLLTLLLYLVLGAAAGVVAGLFGIGGGLLIVPVLVFSFGLQGMSPDVLTHAAVATSLATIVVTSISSIRAHHKRGAVRWEIFKPLMVGILIGAFVGVLTADKMEGRHLQIAIGLFALAVAFQMAFGLKPKAGAEVPSNNGLAGAGGVIGWASALFGIGGGTLTVPYLTWKQVPMQQAVATSAACGLPIAAMGALTNIYTGWGEEGLAQWSLGYIYLPAFLGIIASSSIFAKVGAKLAHSLPADLLKKIFAVFLFLVALRFLLSNMF</sequence>
<comment type="similarity">
    <text evidence="2 6">Belongs to the 4-toluene sulfonate uptake permease (TSUP) (TC 2.A.102) family.</text>
</comment>
<dbReference type="PANTHER" id="PTHR43483:SF3">
    <property type="entry name" value="MEMBRANE TRANSPORTER PROTEIN HI_0806-RELATED"/>
    <property type="match status" value="1"/>
</dbReference>
<dbReference type="InterPro" id="IPR002781">
    <property type="entry name" value="TM_pro_TauE-like"/>
</dbReference>
<comment type="subcellular location">
    <subcellularLocation>
        <location evidence="6">Cell membrane</location>
        <topology evidence="6">Multi-pass membrane protein</topology>
    </subcellularLocation>
    <subcellularLocation>
        <location evidence="1">Membrane</location>
        <topology evidence="1">Multi-pass membrane protein</topology>
    </subcellularLocation>
</comment>
<evidence type="ECO:0000256" key="5">
    <source>
        <dbReference type="ARBA" id="ARBA00023136"/>
    </source>
</evidence>
<dbReference type="Proteomes" id="UP000324760">
    <property type="component" value="Chromosome"/>
</dbReference>
<feature type="transmembrane region" description="Helical" evidence="6">
    <location>
        <begin position="6"/>
        <end position="35"/>
    </location>
</feature>
<accession>A0A5P1REK7</accession>
<dbReference type="EMBL" id="CP043869">
    <property type="protein sequence ID" value="QEQ98074.1"/>
    <property type="molecule type" value="Genomic_DNA"/>
</dbReference>
<dbReference type="OrthoDB" id="457670at2"/>
<evidence type="ECO:0000256" key="1">
    <source>
        <dbReference type="ARBA" id="ARBA00004141"/>
    </source>
</evidence>
<dbReference type="PANTHER" id="PTHR43483">
    <property type="entry name" value="MEMBRANE TRANSPORTER PROTEIN HI_0806-RELATED"/>
    <property type="match status" value="1"/>
</dbReference>
<dbReference type="GO" id="GO:0005886">
    <property type="term" value="C:plasma membrane"/>
    <property type="evidence" value="ECO:0007669"/>
    <property type="project" value="UniProtKB-SubCell"/>
</dbReference>
<feature type="transmembrane region" description="Helical" evidence="6">
    <location>
        <begin position="213"/>
        <end position="232"/>
    </location>
</feature>
<dbReference type="KEGG" id="ncu:F0U83_15900"/>
<evidence type="ECO:0000256" key="2">
    <source>
        <dbReference type="ARBA" id="ARBA00009142"/>
    </source>
</evidence>
<keyword evidence="6" id="KW-1003">Cell membrane</keyword>
<feature type="transmembrane region" description="Helical" evidence="6">
    <location>
        <begin position="244"/>
        <end position="262"/>
    </location>
</feature>
<dbReference type="AlphaFoldDB" id="A0A5P1REK7"/>
<keyword evidence="4 6" id="KW-1133">Transmembrane helix</keyword>
<feature type="transmembrane region" description="Helical" evidence="6">
    <location>
        <begin position="179"/>
        <end position="201"/>
    </location>
</feature>
<gene>
    <name evidence="7" type="ORF">F0U83_15900</name>
</gene>
<evidence type="ECO:0000313" key="8">
    <source>
        <dbReference type="Proteomes" id="UP000324760"/>
    </source>
</evidence>
<dbReference type="Pfam" id="PF01925">
    <property type="entry name" value="TauE"/>
    <property type="match status" value="1"/>
</dbReference>
<protein>
    <recommendedName>
        <fullName evidence="6">Probable membrane transporter protein</fullName>
    </recommendedName>
</protein>
<feature type="transmembrane region" description="Helical" evidence="6">
    <location>
        <begin position="107"/>
        <end position="127"/>
    </location>
</feature>
<evidence type="ECO:0000313" key="7">
    <source>
        <dbReference type="EMBL" id="QEQ98074.1"/>
    </source>
</evidence>
<proteinExistence type="inferred from homology"/>
<feature type="transmembrane region" description="Helical" evidence="6">
    <location>
        <begin position="81"/>
        <end position="100"/>
    </location>
</feature>
<keyword evidence="3 6" id="KW-0812">Transmembrane</keyword>
<evidence type="ECO:0000256" key="6">
    <source>
        <dbReference type="RuleBase" id="RU363041"/>
    </source>
</evidence>
<evidence type="ECO:0000256" key="3">
    <source>
        <dbReference type="ARBA" id="ARBA00022692"/>
    </source>
</evidence>
<name>A0A5P1REK7_9GAMM</name>
<feature type="transmembrane region" description="Helical" evidence="6">
    <location>
        <begin position="147"/>
        <end position="167"/>
    </location>
</feature>
<dbReference type="RefSeq" id="WP_138988108.1">
    <property type="nucleotide sequence ID" value="NZ_CP043869.1"/>
</dbReference>
<reference evidence="7 8" key="1">
    <citation type="journal article" date="2019" name="Biochem. Eng. J.">
        <title>Metabolic engineering of the marine bacteria Neptunomonas concharum for the production of acetoin and meso-2,3-butanediol from acetate.</title>
        <authorList>
            <person name="Li W."/>
            <person name="Pu N."/>
            <person name="Liu C.-X."/>
            <person name="Yuan Q.-P."/>
            <person name="Li Z.-J."/>
        </authorList>
    </citation>
    <scope>NUCLEOTIDE SEQUENCE [LARGE SCALE GENOMIC DNA]</scope>
    <source>
        <strain evidence="7 8">JCM17730</strain>
    </source>
</reference>